<dbReference type="GO" id="GO:0008360">
    <property type="term" value="P:regulation of cell shape"/>
    <property type="evidence" value="ECO:0007669"/>
    <property type="project" value="UniProtKB-KW"/>
</dbReference>
<dbReference type="EMBL" id="CAFBOS010000045">
    <property type="protein sequence ID" value="CAB4990444.1"/>
    <property type="molecule type" value="Genomic_DNA"/>
</dbReference>
<dbReference type="GO" id="GO:0032153">
    <property type="term" value="C:cell division site"/>
    <property type="evidence" value="ECO:0007669"/>
    <property type="project" value="TreeGrafter"/>
</dbReference>
<dbReference type="EMBL" id="CAFABA010000020">
    <property type="protein sequence ID" value="CAB4821425.1"/>
    <property type="molecule type" value="Genomic_DNA"/>
</dbReference>
<protein>
    <submittedName>
        <fullName evidence="7">Unannotated protein</fullName>
    </submittedName>
</protein>
<evidence type="ECO:0000256" key="1">
    <source>
        <dbReference type="ARBA" id="ARBA00004141"/>
    </source>
</evidence>
<dbReference type="GO" id="GO:0005886">
    <property type="term" value="C:plasma membrane"/>
    <property type="evidence" value="ECO:0007669"/>
    <property type="project" value="TreeGrafter"/>
</dbReference>
<accession>A0A6J6SYW8</accession>
<evidence type="ECO:0000313" key="8">
    <source>
        <dbReference type="EMBL" id="CAB4821425.1"/>
    </source>
</evidence>
<keyword evidence="3" id="KW-0133">Cell shape</keyword>
<gene>
    <name evidence="7" type="ORF">UFOPK2754_01091</name>
    <name evidence="8" type="ORF">UFOPK3139_00730</name>
    <name evidence="9" type="ORF">UFOPK3543_02802</name>
    <name evidence="10" type="ORF">UFOPK3967_00969</name>
</gene>
<feature type="transmembrane region" description="Helical" evidence="6">
    <location>
        <begin position="68"/>
        <end position="88"/>
    </location>
</feature>
<reference evidence="7" key="1">
    <citation type="submission" date="2020-05" db="EMBL/GenBank/DDBJ databases">
        <authorList>
            <person name="Chiriac C."/>
            <person name="Salcher M."/>
            <person name="Ghai R."/>
            <person name="Kavagutti S V."/>
        </authorList>
    </citation>
    <scope>NUCLEOTIDE SEQUENCE</scope>
</reference>
<dbReference type="EMBL" id="CAFBMH010000158">
    <property type="protein sequence ID" value="CAB4933388.1"/>
    <property type="molecule type" value="Genomic_DNA"/>
</dbReference>
<feature type="transmembrane region" description="Helical" evidence="6">
    <location>
        <begin position="132"/>
        <end position="153"/>
    </location>
</feature>
<proteinExistence type="predicted"/>
<dbReference type="GO" id="GO:0015648">
    <property type="term" value="F:lipid-linked peptidoglycan transporter activity"/>
    <property type="evidence" value="ECO:0007669"/>
    <property type="project" value="TreeGrafter"/>
</dbReference>
<feature type="transmembrane region" description="Helical" evidence="6">
    <location>
        <begin position="100"/>
        <end position="120"/>
    </location>
</feature>
<evidence type="ECO:0000313" key="9">
    <source>
        <dbReference type="EMBL" id="CAB4933388.1"/>
    </source>
</evidence>
<feature type="transmembrane region" description="Helical" evidence="6">
    <location>
        <begin position="370"/>
        <end position="391"/>
    </location>
</feature>
<evidence type="ECO:0000256" key="6">
    <source>
        <dbReference type="SAM" id="Phobius"/>
    </source>
</evidence>
<evidence type="ECO:0000313" key="7">
    <source>
        <dbReference type="EMBL" id="CAB4739928.1"/>
    </source>
</evidence>
<dbReference type="InterPro" id="IPR001182">
    <property type="entry name" value="FtsW/RodA"/>
</dbReference>
<keyword evidence="2 6" id="KW-0812">Transmembrane</keyword>
<feature type="transmembrane region" description="Helical" evidence="6">
    <location>
        <begin position="251"/>
        <end position="269"/>
    </location>
</feature>
<feature type="transmembrane region" description="Helical" evidence="6">
    <location>
        <begin position="36"/>
        <end position="56"/>
    </location>
</feature>
<feature type="transmembrane region" description="Helical" evidence="6">
    <location>
        <begin position="165"/>
        <end position="186"/>
    </location>
</feature>
<feature type="transmembrane region" description="Helical" evidence="6">
    <location>
        <begin position="337"/>
        <end position="358"/>
    </location>
</feature>
<evidence type="ECO:0000256" key="5">
    <source>
        <dbReference type="ARBA" id="ARBA00023136"/>
    </source>
</evidence>
<dbReference type="EMBL" id="CAEZYR010000031">
    <property type="protein sequence ID" value="CAB4739928.1"/>
    <property type="molecule type" value="Genomic_DNA"/>
</dbReference>
<name>A0A6J6SYW8_9ZZZZ</name>
<dbReference type="AlphaFoldDB" id="A0A6J6SYW8"/>
<dbReference type="PANTHER" id="PTHR30474:SF3">
    <property type="entry name" value="PEPTIDOGLYCAN GLYCOSYLTRANSFERASE RODA"/>
    <property type="match status" value="1"/>
</dbReference>
<evidence type="ECO:0000313" key="10">
    <source>
        <dbReference type="EMBL" id="CAB4990444.1"/>
    </source>
</evidence>
<dbReference type="GO" id="GO:0051301">
    <property type="term" value="P:cell division"/>
    <property type="evidence" value="ECO:0007669"/>
    <property type="project" value="InterPro"/>
</dbReference>
<feature type="transmembrane region" description="Helical" evidence="6">
    <location>
        <begin position="207"/>
        <end position="224"/>
    </location>
</feature>
<evidence type="ECO:0000256" key="4">
    <source>
        <dbReference type="ARBA" id="ARBA00022989"/>
    </source>
</evidence>
<keyword evidence="5 6" id="KW-0472">Membrane</keyword>
<evidence type="ECO:0000256" key="3">
    <source>
        <dbReference type="ARBA" id="ARBA00022960"/>
    </source>
</evidence>
<comment type="subcellular location">
    <subcellularLocation>
        <location evidence="1">Membrane</location>
        <topology evidence="1">Multi-pass membrane protein</topology>
    </subcellularLocation>
</comment>
<keyword evidence="4 6" id="KW-1133">Transmembrane helix</keyword>
<evidence type="ECO:0000256" key="2">
    <source>
        <dbReference type="ARBA" id="ARBA00022692"/>
    </source>
</evidence>
<feature type="transmembrane region" description="Helical" evidence="6">
    <location>
        <begin position="403"/>
        <end position="422"/>
    </location>
</feature>
<sequence length="446" mass="47568">MFAAGRRNTELGLVLFAAVITGALYVLASLGSNATIPANLGPFLGMVVVLLIVAHVATRRLAPRADPLLLPIAALLNGIGYVFIARLSEDLGAGSKRLPGLQATWTLFGVTAYVATLLIVRHVRDLDRYRYTLALIGVLLLLSPLAPGIGVSVNGSRIWLRVAGFSIQPGEFAKIALAIFFASYLVDKRELLRTGTYKFGPLMLPEPKHLAPVLVAWGGSLVVLILEKDLGSSLLFFAVFVVLVWIATERFAYLLIGGLLFGLGAYISYKSFGHVQTRVENWLDPWKDARGRGYQAIQAQFAFASGGLTGAGPGSGRPTLIPEVATDYQFAAIGEELGLLGSAAVLVSYLLMAGSGLRVAMRAAQPFEKLLATGLTALLSIQAFIIMGGVTRLIPLTGITLPFISYGGSSLLANYILLALLMRVSDETNLHQENVTADVSTMVPVT</sequence>
<organism evidence="7">
    <name type="scientific">freshwater metagenome</name>
    <dbReference type="NCBI Taxonomy" id="449393"/>
    <lineage>
        <taxon>unclassified sequences</taxon>
        <taxon>metagenomes</taxon>
        <taxon>ecological metagenomes</taxon>
    </lineage>
</organism>
<dbReference type="PANTHER" id="PTHR30474">
    <property type="entry name" value="CELL CYCLE PROTEIN"/>
    <property type="match status" value="1"/>
</dbReference>
<feature type="transmembrane region" description="Helical" evidence="6">
    <location>
        <begin position="12"/>
        <end position="30"/>
    </location>
</feature>
<dbReference type="Pfam" id="PF01098">
    <property type="entry name" value="FTSW_RODA_SPOVE"/>
    <property type="match status" value="1"/>
</dbReference>
<feature type="transmembrane region" description="Helical" evidence="6">
    <location>
        <begin position="230"/>
        <end position="246"/>
    </location>
</feature>